<dbReference type="PANTHER" id="PTHR47685">
    <property type="entry name" value="MAGNESIUM TRANSPORT PROTEIN CORA"/>
    <property type="match status" value="1"/>
</dbReference>
<dbReference type="AlphaFoldDB" id="A0A9W9FBH6"/>
<reference evidence="2" key="1">
    <citation type="submission" date="2022-11" db="EMBL/GenBank/DDBJ databases">
        <authorList>
            <person name="Petersen C."/>
        </authorList>
    </citation>
    <scope>NUCLEOTIDE SEQUENCE</scope>
    <source>
        <strain evidence="2">IBT 30069</strain>
    </source>
</reference>
<name>A0A9W9FBH6_9EURO</name>
<organism evidence="2 3">
    <name type="scientific">Penicillium angulare</name>
    <dbReference type="NCBI Taxonomy" id="116970"/>
    <lineage>
        <taxon>Eukaryota</taxon>
        <taxon>Fungi</taxon>
        <taxon>Dikarya</taxon>
        <taxon>Ascomycota</taxon>
        <taxon>Pezizomycotina</taxon>
        <taxon>Eurotiomycetes</taxon>
        <taxon>Eurotiomycetidae</taxon>
        <taxon>Eurotiales</taxon>
        <taxon>Aspergillaceae</taxon>
        <taxon>Penicillium</taxon>
    </lineage>
</organism>
<evidence type="ECO:0000313" key="3">
    <source>
        <dbReference type="Proteomes" id="UP001149165"/>
    </source>
</evidence>
<dbReference type="Proteomes" id="UP001149165">
    <property type="component" value="Unassembled WGS sequence"/>
</dbReference>
<sequence length="277" mass="31759">MNSGTGGLNSIKKNPSTVKDSGQRHDSRTLDQYLYSSLPNTVRRDADQVIRRYQARKRSVLPPPPPPDEPTSHEFQDDFKLCMVDQLWLWVLDDKTIITCFPHSEKDPKSNKDHQESPLDRIRHHINQEPRPQIKNVYHLAALITSFCVSSIDECQAEVGPGKETLFDMFADSIGFVADREVKGFNSFRNGLTEDDSYQSLEQDIELLEEVKDIRDELSILERILDEQKDLTQRLFGLVGSDGLEGIDKEIINDPVMQYYHQRAGVEFSPRQNQKDG</sequence>
<accession>A0A9W9FBH6</accession>
<dbReference type="PANTHER" id="PTHR47685:SF1">
    <property type="entry name" value="MAGNESIUM TRANSPORT PROTEIN CORA"/>
    <property type="match status" value="1"/>
</dbReference>
<feature type="region of interest" description="Disordered" evidence="1">
    <location>
        <begin position="1"/>
        <end position="36"/>
    </location>
</feature>
<evidence type="ECO:0000256" key="1">
    <source>
        <dbReference type="SAM" id="MobiDB-lite"/>
    </source>
</evidence>
<feature type="compositionally biased region" description="Polar residues" evidence="1">
    <location>
        <begin position="11"/>
        <end position="20"/>
    </location>
</feature>
<reference evidence="2" key="2">
    <citation type="journal article" date="2023" name="IMA Fungus">
        <title>Comparative genomic study of the Penicillium genus elucidates a diverse pangenome and 15 lateral gene transfer events.</title>
        <authorList>
            <person name="Petersen C."/>
            <person name="Sorensen T."/>
            <person name="Nielsen M.R."/>
            <person name="Sondergaard T.E."/>
            <person name="Sorensen J.L."/>
            <person name="Fitzpatrick D.A."/>
            <person name="Frisvad J.C."/>
            <person name="Nielsen K.L."/>
        </authorList>
    </citation>
    <scope>NUCLEOTIDE SEQUENCE</scope>
    <source>
        <strain evidence="2">IBT 30069</strain>
    </source>
</reference>
<gene>
    <name evidence="2" type="ORF">N7456_007797</name>
</gene>
<proteinExistence type="predicted"/>
<dbReference type="InterPro" id="IPR050829">
    <property type="entry name" value="CorA_MIT"/>
</dbReference>
<evidence type="ECO:0000313" key="2">
    <source>
        <dbReference type="EMBL" id="KAJ5097076.1"/>
    </source>
</evidence>
<comment type="caution">
    <text evidence="2">The sequence shown here is derived from an EMBL/GenBank/DDBJ whole genome shotgun (WGS) entry which is preliminary data.</text>
</comment>
<dbReference type="OrthoDB" id="4526876at2759"/>
<keyword evidence="3" id="KW-1185">Reference proteome</keyword>
<dbReference type="EMBL" id="JAPQKH010000005">
    <property type="protein sequence ID" value="KAJ5097076.1"/>
    <property type="molecule type" value="Genomic_DNA"/>
</dbReference>
<protein>
    <submittedName>
        <fullName evidence="2">Uncharacterized protein</fullName>
    </submittedName>
</protein>